<dbReference type="VEuPathDB" id="FungiDB:H257_06693"/>
<dbReference type="Proteomes" id="UP000265427">
    <property type="component" value="Unassembled WGS sequence"/>
</dbReference>
<feature type="region of interest" description="Disordered" evidence="1">
    <location>
        <begin position="157"/>
        <end position="193"/>
    </location>
</feature>
<protein>
    <submittedName>
        <fullName evidence="2">Uncharacterized protein</fullName>
    </submittedName>
</protein>
<dbReference type="AlphaFoldDB" id="A0A397BL32"/>
<accession>A0A397BL32</accession>
<feature type="compositionally biased region" description="Basic and acidic residues" evidence="1">
    <location>
        <begin position="168"/>
        <end position="193"/>
    </location>
</feature>
<reference evidence="2 3" key="1">
    <citation type="submission" date="2018-08" db="EMBL/GenBank/DDBJ databases">
        <title>Aphanomyces genome sequencing and annotation.</title>
        <authorList>
            <person name="Minardi D."/>
            <person name="Oidtmann B."/>
            <person name="Van Der Giezen M."/>
            <person name="Studholme D.J."/>
        </authorList>
    </citation>
    <scope>NUCLEOTIDE SEQUENCE [LARGE SCALE GENOMIC DNA]</scope>
    <source>
        <strain evidence="2 3">Kv</strain>
    </source>
</reference>
<feature type="region of interest" description="Disordered" evidence="1">
    <location>
        <begin position="57"/>
        <end position="113"/>
    </location>
</feature>
<comment type="caution">
    <text evidence="2">The sequence shown here is derived from an EMBL/GenBank/DDBJ whole genome shotgun (WGS) entry which is preliminary data.</text>
</comment>
<organism evidence="2 3">
    <name type="scientific">Aphanomyces astaci</name>
    <name type="common">Crayfish plague agent</name>
    <dbReference type="NCBI Taxonomy" id="112090"/>
    <lineage>
        <taxon>Eukaryota</taxon>
        <taxon>Sar</taxon>
        <taxon>Stramenopiles</taxon>
        <taxon>Oomycota</taxon>
        <taxon>Saprolegniomycetes</taxon>
        <taxon>Saprolegniales</taxon>
        <taxon>Verrucalvaceae</taxon>
        <taxon>Aphanomyces</taxon>
    </lineage>
</organism>
<proteinExistence type="predicted"/>
<dbReference type="EMBL" id="QUSZ01002553">
    <property type="protein sequence ID" value="RHY21797.1"/>
    <property type="molecule type" value="Genomic_DNA"/>
</dbReference>
<feature type="compositionally biased region" description="Polar residues" evidence="1">
    <location>
        <begin position="57"/>
        <end position="72"/>
    </location>
</feature>
<evidence type="ECO:0000313" key="2">
    <source>
        <dbReference type="EMBL" id="RHY21797.1"/>
    </source>
</evidence>
<feature type="compositionally biased region" description="Basic and acidic residues" evidence="1">
    <location>
        <begin position="83"/>
        <end position="102"/>
    </location>
</feature>
<evidence type="ECO:0000256" key="1">
    <source>
        <dbReference type="SAM" id="MobiDB-lite"/>
    </source>
</evidence>
<evidence type="ECO:0000313" key="3">
    <source>
        <dbReference type="Proteomes" id="UP000265427"/>
    </source>
</evidence>
<sequence>MLAPLTTYFAIGRKVLAIRFQRLTTLFSFQAVSRRTMDGAAYLDDFACAASVQHQHLPSQGTDCDSQESGTGRSRGGCGPTVHLREHDGDYERTEAERYPHEPDDESKDGDSDCLRCQDLARESTSNRGRDLFDLRDIDDGNERGVDEYDCHRFQDDTWGRRSNRGGESNKRDRAECDVNSERGDGSDSDHRHVGDFDGGVCEEDSDFVVDSFGSSAEESSVDETVSTVRGDYVCVKKCRSIGDAHVEMQSFDDFKYTYLSSSTSPHGPKPMYRCTAMLSVLFSSAWPLTALPCLLKSKATTTWMTQ</sequence>
<gene>
    <name evidence="2" type="ORF">DYB36_011326</name>
</gene>
<name>A0A397BL32_APHAT</name>